<dbReference type="SUPFAM" id="SSF46785">
    <property type="entry name" value="Winged helix' DNA-binding domain"/>
    <property type="match status" value="1"/>
</dbReference>
<dbReference type="SUPFAM" id="SSF64288">
    <property type="entry name" value="Chorismate lyase-like"/>
    <property type="match status" value="1"/>
</dbReference>
<name>A0A0A5G6R8_9BACI</name>
<dbReference type="Gene3D" id="3.40.1410.10">
    <property type="entry name" value="Chorismate lyase-like"/>
    <property type="match status" value="1"/>
</dbReference>
<keyword evidence="2" id="KW-0238">DNA-binding</keyword>
<proteinExistence type="predicted"/>
<dbReference type="eggNOG" id="COG2188">
    <property type="taxonomic scope" value="Bacteria"/>
</dbReference>
<dbReference type="EMBL" id="AVPG01000010">
    <property type="protein sequence ID" value="KGX86863.1"/>
    <property type="molecule type" value="Genomic_DNA"/>
</dbReference>
<keyword evidence="6" id="KW-1185">Reference proteome</keyword>
<comment type="caution">
    <text evidence="5">The sequence shown here is derived from an EMBL/GenBank/DDBJ whole genome shotgun (WGS) entry which is preliminary data.</text>
</comment>
<dbReference type="FunFam" id="1.10.10.10:FF:000079">
    <property type="entry name" value="GntR family transcriptional regulator"/>
    <property type="match status" value="1"/>
</dbReference>
<dbReference type="GO" id="GO:0003700">
    <property type="term" value="F:DNA-binding transcription factor activity"/>
    <property type="evidence" value="ECO:0007669"/>
    <property type="project" value="InterPro"/>
</dbReference>
<protein>
    <submittedName>
        <fullName evidence="5">GntR family transcriptional regulator</fullName>
    </submittedName>
</protein>
<evidence type="ECO:0000256" key="1">
    <source>
        <dbReference type="ARBA" id="ARBA00023015"/>
    </source>
</evidence>
<dbReference type="InterPro" id="IPR050679">
    <property type="entry name" value="Bact_HTH_transcr_reg"/>
</dbReference>
<dbReference type="OrthoDB" id="9815017at2"/>
<evidence type="ECO:0000313" key="5">
    <source>
        <dbReference type="EMBL" id="KGX86863.1"/>
    </source>
</evidence>
<reference evidence="5 6" key="1">
    <citation type="submission" date="2013-08" db="EMBL/GenBank/DDBJ databases">
        <authorList>
            <person name="Huang J."/>
            <person name="Wang G."/>
        </authorList>
    </citation>
    <scope>NUCLEOTIDE SEQUENCE [LARGE SCALE GENOMIC DNA]</scope>
    <source>
        <strain evidence="5 6">JSM 072002</strain>
    </source>
</reference>
<dbReference type="Gene3D" id="1.10.10.10">
    <property type="entry name" value="Winged helix-like DNA-binding domain superfamily/Winged helix DNA-binding domain"/>
    <property type="match status" value="1"/>
</dbReference>
<evidence type="ECO:0000313" key="6">
    <source>
        <dbReference type="Proteomes" id="UP000030401"/>
    </source>
</evidence>
<dbReference type="InterPro" id="IPR011663">
    <property type="entry name" value="UTRA"/>
</dbReference>
<dbReference type="AlphaFoldDB" id="A0A0A5G6R8"/>
<keyword evidence="1" id="KW-0805">Transcription regulation</keyword>
<dbReference type="Pfam" id="PF07702">
    <property type="entry name" value="UTRA"/>
    <property type="match status" value="1"/>
</dbReference>
<keyword evidence="3" id="KW-0804">Transcription</keyword>
<evidence type="ECO:0000256" key="3">
    <source>
        <dbReference type="ARBA" id="ARBA00023163"/>
    </source>
</evidence>
<dbReference type="SMART" id="SM00345">
    <property type="entry name" value="HTH_GNTR"/>
    <property type="match status" value="1"/>
</dbReference>
<dbReference type="InterPro" id="IPR000524">
    <property type="entry name" value="Tscrpt_reg_HTH_GntR"/>
</dbReference>
<dbReference type="InterPro" id="IPR036388">
    <property type="entry name" value="WH-like_DNA-bd_sf"/>
</dbReference>
<dbReference type="GO" id="GO:0003677">
    <property type="term" value="F:DNA binding"/>
    <property type="evidence" value="ECO:0007669"/>
    <property type="project" value="UniProtKB-KW"/>
</dbReference>
<sequence length="238" mass="27581">MTQKKQLHSKVKRDIIEKIENGTYRPGRNLPTEAEFCSIYDVSRTTIRTALNHLIMEGYIFRKQGKGTFVAKGKVRQSLSASQNRFAEQLASQGLKPKIEVNELITMQPSEKLQQTMKKHSDYDVHEVKRTRYADNEVLQFEIAYVRADLVPTLTKEMVHKSLYGTIEQQGNTIKRTEEQLKIIIPDEEIAHHLNLSSGAPCFQITTKTFLTTDEIVEYSEAYFRGDKVEFFIERNYQ</sequence>
<gene>
    <name evidence="5" type="ORF">N784_03140</name>
</gene>
<dbReference type="PRINTS" id="PR00035">
    <property type="entry name" value="HTHGNTR"/>
</dbReference>
<dbReference type="PANTHER" id="PTHR44846:SF1">
    <property type="entry name" value="MANNOSYL-D-GLYCERATE TRANSPORT_METABOLISM SYSTEM REPRESSOR MNGR-RELATED"/>
    <property type="match status" value="1"/>
</dbReference>
<evidence type="ECO:0000259" key="4">
    <source>
        <dbReference type="PROSITE" id="PS50949"/>
    </source>
</evidence>
<dbReference type="SMART" id="SM00866">
    <property type="entry name" value="UTRA"/>
    <property type="match status" value="1"/>
</dbReference>
<organism evidence="5 6">
    <name type="scientific">Pontibacillus litoralis JSM 072002</name>
    <dbReference type="NCBI Taxonomy" id="1385512"/>
    <lineage>
        <taxon>Bacteria</taxon>
        <taxon>Bacillati</taxon>
        <taxon>Bacillota</taxon>
        <taxon>Bacilli</taxon>
        <taxon>Bacillales</taxon>
        <taxon>Bacillaceae</taxon>
        <taxon>Pontibacillus</taxon>
    </lineage>
</organism>
<dbReference type="STRING" id="1385512.N784_03140"/>
<dbReference type="CDD" id="cd07377">
    <property type="entry name" value="WHTH_GntR"/>
    <property type="match status" value="1"/>
</dbReference>
<accession>A0A0A5G6R8</accession>
<dbReference type="RefSeq" id="WP_036833978.1">
    <property type="nucleotide sequence ID" value="NZ_AVPG01000010.1"/>
</dbReference>
<feature type="domain" description="HTH gntR-type" evidence="4">
    <location>
        <begin position="5"/>
        <end position="73"/>
    </location>
</feature>
<dbReference type="GO" id="GO:0045892">
    <property type="term" value="P:negative regulation of DNA-templated transcription"/>
    <property type="evidence" value="ECO:0007669"/>
    <property type="project" value="TreeGrafter"/>
</dbReference>
<dbReference type="InterPro" id="IPR036390">
    <property type="entry name" value="WH_DNA-bd_sf"/>
</dbReference>
<dbReference type="Pfam" id="PF00392">
    <property type="entry name" value="GntR"/>
    <property type="match status" value="1"/>
</dbReference>
<dbReference type="InterPro" id="IPR028978">
    <property type="entry name" value="Chorismate_lyase_/UTRA_dom_sf"/>
</dbReference>
<dbReference type="PROSITE" id="PS50949">
    <property type="entry name" value="HTH_GNTR"/>
    <property type="match status" value="1"/>
</dbReference>
<dbReference type="PANTHER" id="PTHR44846">
    <property type="entry name" value="MANNOSYL-D-GLYCERATE TRANSPORT/METABOLISM SYSTEM REPRESSOR MNGR-RELATED"/>
    <property type="match status" value="1"/>
</dbReference>
<evidence type="ECO:0000256" key="2">
    <source>
        <dbReference type="ARBA" id="ARBA00023125"/>
    </source>
</evidence>
<dbReference type="Proteomes" id="UP000030401">
    <property type="component" value="Unassembled WGS sequence"/>
</dbReference>